<name>A0A9D4SPF6_RHISA</name>
<evidence type="ECO:0000256" key="4">
    <source>
        <dbReference type="SAM" id="Phobius"/>
    </source>
</evidence>
<dbReference type="Pfam" id="PF05649">
    <property type="entry name" value="Peptidase_M13_N"/>
    <property type="match status" value="1"/>
</dbReference>
<dbReference type="GO" id="GO:0016485">
    <property type="term" value="P:protein processing"/>
    <property type="evidence" value="ECO:0007669"/>
    <property type="project" value="TreeGrafter"/>
</dbReference>
<feature type="coiled-coil region" evidence="2">
    <location>
        <begin position="320"/>
        <end position="347"/>
    </location>
</feature>
<dbReference type="PANTHER" id="PTHR11733">
    <property type="entry name" value="ZINC METALLOPROTEASE FAMILY M13 NEPRILYSIN-RELATED"/>
    <property type="match status" value="1"/>
</dbReference>
<proteinExistence type="inferred from homology"/>
<evidence type="ECO:0000259" key="5">
    <source>
        <dbReference type="Pfam" id="PF05649"/>
    </source>
</evidence>
<organism evidence="6 7">
    <name type="scientific">Rhipicephalus sanguineus</name>
    <name type="common">Brown dog tick</name>
    <name type="synonym">Ixodes sanguineus</name>
    <dbReference type="NCBI Taxonomy" id="34632"/>
    <lineage>
        <taxon>Eukaryota</taxon>
        <taxon>Metazoa</taxon>
        <taxon>Ecdysozoa</taxon>
        <taxon>Arthropoda</taxon>
        <taxon>Chelicerata</taxon>
        <taxon>Arachnida</taxon>
        <taxon>Acari</taxon>
        <taxon>Parasitiformes</taxon>
        <taxon>Ixodida</taxon>
        <taxon>Ixodoidea</taxon>
        <taxon>Ixodidae</taxon>
        <taxon>Rhipicephalinae</taxon>
        <taxon>Rhipicephalus</taxon>
        <taxon>Rhipicephalus</taxon>
    </lineage>
</organism>
<feature type="compositionally biased region" description="Polar residues" evidence="3">
    <location>
        <begin position="1"/>
        <end position="24"/>
    </location>
</feature>
<gene>
    <name evidence="6" type="ORF">HPB52_016779</name>
</gene>
<protein>
    <recommendedName>
        <fullName evidence="5">Peptidase M13 N-terminal domain-containing protein</fullName>
    </recommendedName>
</protein>
<evidence type="ECO:0000313" key="7">
    <source>
        <dbReference type="Proteomes" id="UP000821837"/>
    </source>
</evidence>
<feature type="compositionally biased region" description="Polar residues" evidence="3">
    <location>
        <begin position="47"/>
        <end position="68"/>
    </location>
</feature>
<dbReference type="VEuPathDB" id="VectorBase:RSAN_042801"/>
<comment type="caution">
    <text evidence="6">The sequence shown here is derived from an EMBL/GenBank/DDBJ whole genome shotgun (WGS) entry which is preliminary data.</text>
</comment>
<dbReference type="AlphaFoldDB" id="A0A9D4SPF6"/>
<reference evidence="6" key="2">
    <citation type="submission" date="2021-09" db="EMBL/GenBank/DDBJ databases">
        <authorList>
            <person name="Jia N."/>
            <person name="Wang J."/>
            <person name="Shi W."/>
            <person name="Du L."/>
            <person name="Sun Y."/>
            <person name="Zhan W."/>
            <person name="Jiang J."/>
            <person name="Wang Q."/>
            <person name="Zhang B."/>
            <person name="Ji P."/>
            <person name="Sakyi L.B."/>
            <person name="Cui X."/>
            <person name="Yuan T."/>
            <person name="Jiang B."/>
            <person name="Yang W."/>
            <person name="Lam T.T.-Y."/>
            <person name="Chang Q."/>
            <person name="Ding S."/>
            <person name="Wang X."/>
            <person name="Zhu J."/>
            <person name="Ruan X."/>
            <person name="Zhao L."/>
            <person name="Wei J."/>
            <person name="Que T."/>
            <person name="Du C."/>
            <person name="Cheng J."/>
            <person name="Dai P."/>
            <person name="Han X."/>
            <person name="Huang E."/>
            <person name="Gao Y."/>
            <person name="Liu J."/>
            <person name="Shao H."/>
            <person name="Ye R."/>
            <person name="Li L."/>
            <person name="Wei W."/>
            <person name="Wang X."/>
            <person name="Wang C."/>
            <person name="Huo Q."/>
            <person name="Li W."/>
            <person name="Guo W."/>
            <person name="Chen H."/>
            <person name="Chen S."/>
            <person name="Zhou L."/>
            <person name="Zhou L."/>
            <person name="Ni X."/>
            <person name="Tian J."/>
            <person name="Zhou Y."/>
            <person name="Sheng Y."/>
            <person name="Liu T."/>
            <person name="Pan Y."/>
            <person name="Xia L."/>
            <person name="Li J."/>
            <person name="Zhao F."/>
            <person name="Cao W."/>
        </authorList>
    </citation>
    <scope>NUCLEOTIDE SEQUENCE</scope>
    <source>
        <strain evidence="6">Rsan-2018</strain>
        <tissue evidence="6">Larvae</tissue>
    </source>
</reference>
<feature type="region of interest" description="Disordered" evidence="3">
    <location>
        <begin position="1"/>
        <end position="71"/>
    </location>
</feature>
<feature type="domain" description="Peptidase M13 N-terminal" evidence="5">
    <location>
        <begin position="179"/>
        <end position="526"/>
    </location>
</feature>
<dbReference type="InterPro" id="IPR042089">
    <property type="entry name" value="Peptidase_M13_dom_2"/>
</dbReference>
<dbReference type="GO" id="GO:0005886">
    <property type="term" value="C:plasma membrane"/>
    <property type="evidence" value="ECO:0007669"/>
    <property type="project" value="TreeGrafter"/>
</dbReference>
<accession>A0A9D4SPF6</accession>
<dbReference type="SUPFAM" id="SSF55486">
    <property type="entry name" value="Metalloproteases ('zincins'), catalytic domain"/>
    <property type="match status" value="1"/>
</dbReference>
<keyword evidence="2" id="KW-0175">Coiled coil</keyword>
<keyword evidence="4" id="KW-0472">Membrane</keyword>
<dbReference type="GO" id="GO:0004222">
    <property type="term" value="F:metalloendopeptidase activity"/>
    <property type="evidence" value="ECO:0007669"/>
    <property type="project" value="InterPro"/>
</dbReference>
<keyword evidence="7" id="KW-1185">Reference proteome</keyword>
<comment type="similarity">
    <text evidence="1">Belongs to the peptidase M13 family.</text>
</comment>
<evidence type="ECO:0000313" key="6">
    <source>
        <dbReference type="EMBL" id="KAH7936034.1"/>
    </source>
</evidence>
<keyword evidence="4" id="KW-1133">Transmembrane helix</keyword>
<dbReference type="EMBL" id="JABSTV010001255">
    <property type="protein sequence ID" value="KAH7936034.1"/>
    <property type="molecule type" value="Genomic_DNA"/>
</dbReference>
<evidence type="ECO:0000256" key="2">
    <source>
        <dbReference type="SAM" id="Coils"/>
    </source>
</evidence>
<dbReference type="PANTHER" id="PTHR11733:SF241">
    <property type="entry name" value="GH26575P-RELATED"/>
    <property type="match status" value="1"/>
</dbReference>
<feature type="transmembrane region" description="Helical" evidence="4">
    <location>
        <begin position="121"/>
        <end position="145"/>
    </location>
</feature>
<dbReference type="Gene3D" id="3.40.390.10">
    <property type="entry name" value="Collagenase (Catalytic Domain)"/>
    <property type="match status" value="1"/>
</dbReference>
<dbReference type="PROSITE" id="PS51885">
    <property type="entry name" value="NEPRILYSIN"/>
    <property type="match status" value="1"/>
</dbReference>
<dbReference type="InterPro" id="IPR000718">
    <property type="entry name" value="Peptidase_M13"/>
</dbReference>
<dbReference type="InterPro" id="IPR008753">
    <property type="entry name" value="Peptidase_M13_N"/>
</dbReference>
<dbReference type="Gene3D" id="1.10.1380.10">
    <property type="entry name" value="Neutral endopeptidase , domain2"/>
    <property type="match status" value="1"/>
</dbReference>
<dbReference type="Proteomes" id="UP000821837">
    <property type="component" value="Unassembled WGS sequence"/>
</dbReference>
<evidence type="ECO:0000256" key="3">
    <source>
        <dbReference type="SAM" id="MobiDB-lite"/>
    </source>
</evidence>
<dbReference type="InterPro" id="IPR024079">
    <property type="entry name" value="MetalloPept_cat_dom_sf"/>
</dbReference>
<keyword evidence="4" id="KW-0812">Transmembrane</keyword>
<sequence length="670" mass="75531">MRSTPSLSPTPQDRSSPESQSLCSNRPWRRFDASSMREPWRSGPNVRPSSRNADSASATSTPMSSRESSYCGVGRGEAAVHPACVEASRNVMSTPLVSSTTQRSSSDNSVKKFIKNHPTSAITLALILAAVLSGFLLLLGFFIGLETRERRSSSAACRSESCLNYARLLADSVNTSLKPCESFTRFVCDGWRRRNRLSVRGEAFLFELRRMSYLLRSLPVPHKGQNSLQRAAAFYRSCDAVQIGDADELPKVKTALLEAGIVWPRVPRESEHVDLLRTWLHTSLKLHWSSLLGMSVLCSANTTRVILEPRGEFRRIRDKHNKMDSNVEEAENYFETLRQEFGNATDRSAEAADATVNFSTTSELDEALLHKLYDSVRFSPYSSVLDSAVLFETVPGLNKGRWLAELNRYSGGWGHVIFESTQPYYVKTFLQLWKARGERDMHLFYSWAVVQTAALYANRRLLVNFYGREDSLDMYHGALCLSKAYLLCGSELFREYYEQLFSERARAIAQGVVAGTRRAFAQRLNRWPHRNPNVTVVRDWPSPASPIEYFDPRSRAQRSYQVCLRSTVSLPFIYRHNTNGLPLLRSLECARNYSRPRDGPAIYRTLHLLRTLAIEVSLDAYLAAQSTMGDAYLEGLQQYGSRAALFFIASCYAHCKGSDSLPSFSGDECD</sequence>
<reference evidence="6" key="1">
    <citation type="journal article" date="2020" name="Cell">
        <title>Large-Scale Comparative Analyses of Tick Genomes Elucidate Their Genetic Diversity and Vector Capacities.</title>
        <authorList>
            <consortium name="Tick Genome and Microbiome Consortium (TIGMIC)"/>
            <person name="Jia N."/>
            <person name="Wang J."/>
            <person name="Shi W."/>
            <person name="Du L."/>
            <person name="Sun Y."/>
            <person name="Zhan W."/>
            <person name="Jiang J.F."/>
            <person name="Wang Q."/>
            <person name="Zhang B."/>
            <person name="Ji P."/>
            <person name="Bell-Sakyi L."/>
            <person name="Cui X.M."/>
            <person name="Yuan T.T."/>
            <person name="Jiang B.G."/>
            <person name="Yang W.F."/>
            <person name="Lam T.T."/>
            <person name="Chang Q.C."/>
            <person name="Ding S.J."/>
            <person name="Wang X.J."/>
            <person name="Zhu J.G."/>
            <person name="Ruan X.D."/>
            <person name="Zhao L."/>
            <person name="Wei J.T."/>
            <person name="Ye R.Z."/>
            <person name="Que T.C."/>
            <person name="Du C.H."/>
            <person name="Zhou Y.H."/>
            <person name="Cheng J.X."/>
            <person name="Dai P.F."/>
            <person name="Guo W.B."/>
            <person name="Han X.H."/>
            <person name="Huang E.J."/>
            <person name="Li L.F."/>
            <person name="Wei W."/>
            <person name="Gao Y.C."/>
            <person name="Liu J.Z."/>
            <person name="Shao H.Z."/>
            <person name="Wang X."/>
            <person name="Wang C.C."/>
            <person name="Yang T.C."/>
            <person name="Huo Q.B."/>
            <person name="Li W."/>
            <person name="Chen H.Y."/>
            <person name="Chen S.E."/>
            <person name="Zhou L.G."/>
            <person name="Ni X.B."/>
            <person name="Tian J.H."/>
            <person name="Sheng Y."/>
            <person name="Liu T."/>
            <person name="Pan Y.S."/>
            <person name="Xia L.Y."/>
            <person name="Li J."/>
            <person name="Zhao F."/>
            <person name="Cao W.C."/>
        </authorList>
    </citation>
    <scope>NUCLEOTIDE SEQUENCE</scope>
    <source>
        <strain evidence="6">Rsan-2018</strain>
    </source>
</reference>
<evidence type="ECO:0000256" key="1">
    <source>
        <dbReference type="ARBA" id="ARBA00007357"/>
    </source>
</evidence>